<evidence type="ECO:0000313" key="2">
    <source>
        <dbReference type="EMBL" id="CQR51044.1"/>
    </source>
</evidence>
<dbReference type="GO" id="GO:0005829">
    <property type="term" value="C:cytosol"/>
    <property type="evidence" value="ECO:0007669"/>
    <property type="project" value="TreeGrafter"/>
</dbReference>
<organism evidence="2 3">
    <name type="scientific">Haloferax massiliensis</name>
    <dbReference type="NCBI Taxonomy" id="1476858"/>
    <lineage>
        <taxon>Archaea</taxon>
        <taxon>Methanobacteriati</taxon>
        <taxon>Methanobacteriota</taxon>
        <taxon>Stenosarchaea group</taxon>
        <taxon>Halobacteria</taxon>
        <taxon>Halobacteriales</taxon>
        <taxon>Haloferacaceae</taxon>
        <taxon>Haloferax</taxon>
    </lineage>
</organism>
<dbReference type="EMBL" id="CSTE01000002">
    <property type="protein sequence ID" value="CQR51044.1"/>
    <property type="molecule type" value="Genomic_DNA"/>
</dbReference>
<dbReference type="Proteomes" id="UP000198902">
    <property type="component" value="Unassembled WGS sequence"/>
</dbReference>
<dbReference type="PROSITE" id="PS51273">
    <property type="entry name" value="GATASE_TYPE_1"/>
    <property type="match status" value="1"/>
</dbReference>
<proteinExistence type="predicted"/>
<name>A0A0D6JTW9_9EURY</name>
<gene>
    <name evidence="2" type="primary">guaA_3</name>
    <name evidence="2" type="ORF">BN996_02532</name>
</gene>
<dbReference type="AlphaFoldDB" id="A0A0D6JTW9"/>
<feature type="domain" description="Glutamine amidotransferase" evidence="1">
    <location>
        <begin position="43"/>
        <end position="176"/>
    </location>
</feature>
<accession>A0A0D6JTW9</accession>
<dbReference type="Gene3D" id="3.40.50.880">
    <property type="match status" value="1"/>
</dbReference>
<dbReference type="InterPro" id="IPR044992">
    <property type="entry name" value="ChyE-like"/>
</dbReference>
<dbReference type="InterPro" id="IPR029062">
    <property type="entry name" value="Class_I_gatase-like"/>
</dbReference>
<dbReference type="PANTHER" id="PTHR42695:SF5">
    <property type="entry name" value="GLUTAMINE AMIDOTRANSFERASE YLR126C-RELATED"/>
    <property type="match status" value="1"/>
</dbReference>
<dbReference type="RefSeq" id="WP_089779433.1">
    <property type="nucleotide sequence ID" value="NZ_CABLRR010000002.1"/>
</dbReference>
<dbReference type="CDD" id="cd01741">
    <property type="entry name" value="GATase1_1"/>
    <property type="match status" value="1"/>
</dbReference>
<dbReference type="InterPro" id="IPR017926">
    <property type="entry name" value="GATASE"/>
</dbReference>
<dbReference type="OrthoDB" id="3321at2157"/>
<dbReference type="Pfam" id="PF00117">
    <property type="entry name" value="GATase"/>
    <property type="match status" value="1"/>
</dbReference>
<reference evidence="3" key="1">
    <citation type="submission" date="2015-03" db="EMBL/GenBank/DDBJ databases">
        <authorList>
            <person name="Urmite Genomes"/>
        </authorList>
    </citation>
    <scope>NUCLEOTIDE SEQUENCE [LARGE SCALE GENOMIC DNA]</scope>
    <source>
        <strain evidence="3">Arc-Hr</strain>
    </source>
</reference>
<evidence type="ECO:0000313" key="3">
    <source>
        <dbReference type="Proteomes" id="UP000198902"/>
    </source>
</evidence>
<keyword evidence="3" id="KW-1185">Reference proteome</keyword>
<dbReference type="PANTHER" id="PTHR42695">
    <property type="entry name" value="GLUTAMINE AMIDOTRANSFERASE YLR126C-RELATED"/>
    <property type="match status" value="1"/>
</dbReference>
<dbReference type="SUPFAM" id="SSF52317">
    <property type="entry name" value="Class I glutamine amidotransferase-like"/>
    <property type="match status" value="1"/>
</dbReference>
<evidence type="ECO:0000259" key="1">
    <source>
        <dbReference type="Pfam" id="PF00117"/>
    </source>
</evidence>
<sequence>MLLVCDCMPANGPAYFTDALADLALAGREGTVHSLPDDGLPTLSDVDAVVITGSTAGVYETDGRPWLDDARLLARDLVARELPTLGVCFGHQLVNDALGGTVEAGDQRRGIADVDLGDDPLFEGVSGRIPMVHGDYVVAPGDRMETVASADYYDYLATRHEDAPVWTVQYHPEFTAALLDRVADDFGWPESDADRDFGDVTADRTVENFVAAAGLD</sequence>
<protein>
    <submittedName>
        <fullName evidence="2">GMP synthase [glutamine-hydrolyzing]</fullName>
    </submittedName>
</protein>